<dbReference type="GO" id="GO:0016020">
    <property type="term" value="C:membrane"/>
    <property type="evidence" value="ECO:0007669"/>
    <property type="project" value="UniProtKB-SubCell"/>
</dbReference>
<organism evidence="8">
    <name type="scientific">Aphanomyces astaci</name>
    <name type="common">Crayfish plague agent</name>
    <dbReference type="NCBI Taxonomy" id="112090"/>
    <lineage>
        <taxon>Eukaryota</taxon>
        <taxon>Sar</taxon>
        <taxon>Stramenopiles</taxon>
        <taxon>Oomycota</taxon>
        <taxon>Saprolegniomycetes</taxon>
        <taxon>Saprolegniales</taxon>
        <taxon>Verrucalvaceae</taxon>
        <taxon>Aphanomyces</taxon>
    </lineage>
</organism>
<feature type="transmembrane region" description="Helical" evidence="7">
    <location>
        <begin position="522"/>
        <end position="545"/>
    </location>
</feature>
<accession>W4H1B3</accession>
<evidence type="ECO:0000256" key="4">
    <source>
        <dbReference type="ARBA" id="ARBA00022989"/>
    </source>
</evidence>
<dbReference type="RefSeq" id="XP_009824961.1">
    <property type="nucleotide sequence ID" value="XM_009826659.1"/>
</dbReference>
<feature type="transmembrane region" description="Helical" evidence="7">
    <location>
        <begin position="656"/>
        <end position="677"/>
    </location>
</feature>
<feature type="transmembrane region" description="Helical" evidence="7">
    <location>
        <begin position="453"/>
        <end position="473"/>
    </location>
</feature>
<evidence type="ECO:0000313" key="8">
    <source>
        <dbReference type="EMBL" id="ETV84943.1"/>
    </source>
</evidence>
<dbReference type="PANTHER" id="PTHR28128">
    <property type="entry name" value="GOLGI APPARATUS MEMBRANE PROTEIN TVP15"/>
    <property type="match status" value="1"/>
</dbReference>
<dbReference type="Gene3D" id="1.10.238.10">
    <property type="entry name" value="EF-hand"/>
    <property type="match status" value="2"/>
</dbReference>
<keyword evidence="4 7" id="KW-1133">Transmembrane helix</keyword>
<keyword evidence="2 7" id="KW-0812">Transmembrane</keyword>
<evidence type="ECO:0000256" key="2">
    <source>
        <dbReference type="ARBA" id="ARBA00022692"/>
    </source>
</evidence>
<feature type="transmembrane region" description="Helical" evidence="7">
    <location>
        <begin position="729"/>
        <end position="750"/>
    </location>
</feature>
<feature type="transmembrane region" description="Helical" evidence="7">
    <location>
        <begin position="485"/>
        <end position="510"/>
    </location>
</feature>
<feature type="transmembrane region" description="Helical" evidence="7">
    <location>
        <begin position="762"/>
        <end position="783"/>
    </location>
</feature>
<dbReference type="PANTHER" id="PTHR28128:SF1">
    <property type="entry name" value="GOLGI APPARATUS MEMBRANE PROTEIN TVP15"/>
    <property type="match status" value="1"/>
</dbReference>
<protein>
    <submittedName>
        <fullName evidence="8">Uncharacterized protein</fullName>
    </submittedName>
</protein>
<proteinExistence type="predicted"/>
<name>W4H1B3_APHAT</name>
<dbReference type="InterPro" id="IPR013714">
    <property type="entry name" value="Golgi_TVP15"/>
</dbReference>
<keyword evidence="5 7" id="KW-0472">Membrane</keyword>
<gene>
    <name evidence="8" type="ORF">H257_02839</name>
</gene>
<dbReference type="Gene3D" id="3.40.50.300">
    <property type="entry name" value="P-loop containing nucleotide triphosphate hydrolases"/>
    <property type="match status" value="1"/>
</dbReference>
<dbReference type="VEuPathDB" id="FungiDB:H257_02839"/>
<sequence>MVDTTTKMRGIPPRWSVVGSTVDGRRTLCESLALRYGVVHVTADMLFPTSDGSDGTTIRTIQLSRLHAADCAGRGWVLDGFPQTLEQATALVTEDLVPHMVFDLFVDVASEMAAVLHVLTQHPSTTTTTPIPTVVPITLSSESSDTAASSIHRAIDTSIWTSQLHATVPTLATDHPEAVADIAQGTASLPVTDQAAAMHLLTSLLQPNSTGLADFAADRGHSVAALLGVYTSLTKATQAVLTSRLPPEVVAMLPFVETLSPNALAAMAPLAQELLHEATSSSIQPATAVKLHTAFFDVLSDKERRQLVRMLPPKEQELVTHVVETTEGMSPRGIETVVHMLLQSTSTPLSVAISTKSVSASSLSQSYSTDVGPDSQHPEPTYGTIPASDISPPPSRDAMMTKLALTATKAHGRRLLRWVRRAPRSLRVLLFVSSVLVALTALVSIVLNLVSGQLVLVVASGWVVFFSLLIVSLEVKISAVEKHNAVAAHFPLVGTVPGRGAFLLFVSMLAMTLAVQATWQNAVLGAAGFLSALVSLWAIALGSLASHQFNVMRTRIESAADLRRLFDTADVDNAQELDIDGLARFCVACDWPIGVVLLESVLRDLDIDNSNTVSFSDLHLWWSQAQLDITSSIRPLPPITNIVPSSHDKPMSVLKLVNIFMGVLTVATGVVGNVAAFHDRRESTTDGKAAVYMILDLWVVVFGLVLVLIEAPRSQTSSWQVLTDCKRFVVDNIATFLDSIFGRSLLYLFTGTFTLSVYQHDSVYLPVVTGSGLVVLSVVNACVGRRAKASFLALAKTVDVSNCAFLFAAADEDGDGVWSLDELDAFCTGQHIRLSAAEWELLVADLDKHHAGVISLHEFTTWVELQHQRMDFV</sequence>
<dbReference type="InterPro" id="IPR011992">
    <property type="entry name" value="EF-hand-dom_pair"/>
</dbReference>
<evidence type="ECO:0000256" key="5">
    <source>
        <dbReference type="ARBA" id="ARBA00023136"/>
    </source>
</evidence>
<evidence type="ECO:0000256" key="7">
    <source>
        <dbReference type="SAM" id="Phobius"/>
    </source>
</evidence>
<reference evidence="8" key="1">
    <citation type="submission" date="2013-12" db="EMBL/GenBank/DDBJ databases">
        <title>The Genome Sequence of Aphanomyces astaci APO3.</title>
        <authorList>
            <consortium name="The Broad Institute Genomics Platform"/>
            <person name="Russ C."/>
            <person name="Tyler B."/>
            <person name="van West P."/>
            <person name="Dieguez-Uribeondo J."/>
            <person name="Young S.K."/>
            <person name="Zeng Q."/>
            <person name="Gargeya S."/>
            <person name="Fitzgerald M."/>
            <person name="Abouelleil A."/>
            <person name="Alvarado L."/>
            <person name="Chapman S.B."/>
            <person name="Gainer-Dewar J."/>
            <person name="Goldberg J."/>
            <person name="Griggs A."/>
            <person name="Gujja S."/>
            <person name="Hansen M."/>
            <person name="Howarth C."/>
            <person name="Imamovic A."/>
            <person name="Ireland A."/>
            <person name="Larimer J."/>
            <person name="McCowan C."/>
            <person name="Murphy C."/>
            <person name="Pearson M."/>
            <person name="Poon T.W."/>
            <person name="Priest M."/>
            <person name="Roberts A."/>
            <person name="Saif S."/>
            <person name="Shea T."/>
            <person name="Sykes S."/>
            <person name="Wortman J."/>
            <person name="Nusbaum C."/>
            <person name="Birren B."/>
        </authorList>
    </citation>
    <scope>NUCLEOTIDE SEQUENCE [LARGE SCALE GENOMIC DNA]</scope>
    <source>
        <strain evidence="8">APO3</strain>
    </source>
</reference>
<dbReference type="InterPro" id="IPR027417">
    <property type="entry name" value="P-loop_NTPase"/>
</dbReference>
<evidence type="ECO:0000256" key="1">
    <source>
        <dbReference type="ARBA" id="ARBA00004141"/>
    </source>
</evidence>
<feature type="transmembrane region" description="Helical" evidence="7">
    <location>
        <begin position="426"/>
        <end position="447"/>
    </location>
</feature>
<evidence type="ECO:0000256" key="3">
    <source>
        <dbReference type="ARBA" id="ARBA00022837"/>
    </source>
</evidence>
<dbReference type="AlphaFoldDB" id="W4H1B3"/>
<keyword evidence="3" id="KW-0106">Calcium</keyword>
<feature type="region of interest" description="Disordered" evidence="6">
    <location>
        <begin position="364"/>
        <end position="393"/>
    </location>
</feature>
<dbReference type="GeneID" id="20804835"/>
<dbReference type="PROSITE" id="PS00018">
    <property type="entry name" value="EF_HAND_1"/>
    <property type="match status" value="1"/>
</dbReference>
<dbReference type="OrthoDB" id="26525at2759"/>
<comment type="subcellular location">
    <subcellularLocation>
        <location evidence="1">Membrane</location>
        <topology evidence="1">Multi-pass membrane protein</topology>
    </subcellularLocation>
</comment>
<dbReference type="STRING" id="112090.W4H1B3"/>
<feature type="transmembrane region" description="Helical" evidence="7">
    <location>
        <begin position="689"/>
        <end position="709"/>
    </location>
</feature>
<dbReference type="InterPro" id="IPR018247">
    <property type="entry name" value="EF_Hand_1_Ca_BS"/>
</dbReference>
<dbReference type="SUPFAM" id="SSF47473">
    <property type="entry name" value="EF-hand"/>
    <property type="match status" value="1"/>
</dbReference>
<dbReference type="EMBL" id="KI913118">
    <property type="protein sequence ID" value="ETV84943.1"/>
    <property type="molecule type" value="Genomic_DNA"/>
</dbReference>
<evidence type="ECO:0000256" key="6">
    <source>
        <dbReference type="SAM" id="MobiDB-lite"/>
    </source>
</evidence>